<dbReference type="GeneID" id="36322339"/>
<dbReference type="RefSeq" id="XP_024342728.1">
    <property type="nucleotide sequence ID" value="XM_024477389.1"/>
</dbReference>
<organism evidence="1 2">
    <name type="scientific">Postia placenta MAD-698-R-SB12</name>
    <dbReference type="NCBI Taxonomy" id="670580"/>
    <lineage>
        <taxon>Eukaryota</taxon>
        <taxon>Fungi</taxon>
        <taxon>Dikarya</taxon>
        <taxon>Basidiomycota</taxon>
        <taxon>Agaricomycotina</taxon>
        <taxon>Agaricomycetes</taxon>
        <taxon>Polyporales</taxon>
        <taxon>Adustoporiaceae</taxon>
        <taxon>Rhodonia</taxon>
    </lineage>
</organism>
<dbReference type="Proteomes" id="UP000194127">
    <property type="component" value="Unassembled WGS sequence"/>
</dbReference>
<evidence type="ECO:0000313" key="2">
    <source>
        <dbReference type="Proteomes" id="UP000194127"/>
    </source>
</evidence>
<dbReference type="AlphaFoldDB" id="A0A1X6NBI4"/>
<evidence type="ECO:0000313" key="1">
    <source>
        <dbReference type="EMBL" id="OSX65934.1"/>
    </source>
</evidence>
<proteinExistence type="predicted"/>
<sequence length="99" mass="11003">MQRPRAVSRLGGFWLNATDIRGSCVLESGHMSLDPHDLNTSCRLQDRLPGSRTLFSDHVHPAFLKTLSILESPSAAYRKTRSSYLNVVPAASLIYYDPA</sequence>
<protein>
    <submittedName>
        <fullName evidence="1">Uncharacterized protein</fullName>
    </submittedName>
</protein>
<name>A0A1X6NBI4_9APHY</name>
<reference evidence="1 2" key="1">
    <citation type="submission" date="2017-04" db="EMBL/GenBank/DDBJ databases">
        <title>Genome Sequence of the Model Brown-Rot Fungus Postia placenta SB12.</title>
        <authorList>
            <consortium name="DOE Joint Genome Institute"/>
            <person name="Gaskell J."/>
            <person name="Kersten P."/>
            <person name="Larrondo L.F."/>
            <person name="Canessa P."/>
            <person name="Martinez D."/>
            <person name="Hibbett D."/>
            <person name="Schmoll M."/>
            <person name="Kubicek C.P."/>
            <person name="Martinez A.T."/>
            <person name="Yadav J."/>
            <person name="Master E."/>
            <person name="Magnuson J.K."/>
            <person name="James T."/>
            <person name="Yaver D."/>
            <person name="Berka R."/>
            <person name="Labutti K."/>
            <person name="Lipzen A."/>
            <person name="Aerts A."/>
            <person name="Barry K."/>
            <person name="Henrissat B."/>
            <person name="Blanchette R."/>
            <person name="Grigoriev I."/>
            <person name="Cullen D."/>
        </authorList>
    </citation>
    <scope>NUCLEOTIDE SEQUENCE [LARGE SCALE GENOMIC DNA]</scope>
    <source>
        <strain evidence="1 2">MAD-698-R-SB12</strain>
    </source>
</reference>
<keyword evidence="2" id="KW-1185">Reference proteome</keyword>
<gene>
    <name evidence="1" type="ORF">POSPLADRAFT_1038445</name>
</gene>
<accession>A0A1X6NBI4</accession>
<dbReference type="EMBL" id="KZ110592">
    <property type="protein sequence ID" value="OSX65934.1"/>
    <property type="molecule type" value="Genomic_DNA"/>
</dbReference>